<evidence type="ECO:0000313" key="2">
    <source>
        <dbReference type="EMBL" id="GAA5510084.1"/>
    </source>
</evidence>
<accession>A0ABP9VY65</accession>
<proteinExistence type="predicted"/>
<comment type="caution">
    <text evidence="2">The sequence shown here is derived from an EMBL/GenBank/DDBJ whole genome shotgun (WGS) entry which is preliminary data.</text>
</comment>
<keyword evidence="1" id="KW-1133">Transmembrane helix</keyword>
<protein>
    <recommendedName>
        <fullName evidence="4">YcxB-like protein domain-containing protein</fullName>
    </recommendedName>
</protein>
<evidence type="ECO:0008006" key="4">
    <source>
        <dbReference type="Google" id="ProtNLM"/>
    </source>
</evidence>
<dbReference type="Proteomes" id="UP001416858">
    <property type="component" value="Unassembled WGS sequence"/>
</dbReference>
<evidence type="ECO:0000256" key="1">
    <source>
        <dbReference type="SAM" id="Phobius"/>
    </source>
</evidence>
<keyword evidence="1" id="KW-0472">Membrane</keyword>
<organism evidence="2 3">
    <name type="scientific">Novipirellula caenicola</name>
    <dbReference type="NCBI Taxonomy" id="1536901"/>
    <lineage>
        <taxon>Bacteria</taxon>
        <taxon>Pseudomonadati</taxon>
        <taxon>Planctomycetota</taxon>
        <taxon>Planctomycetia</taxon>
        <taxon>Pirellulales</taxon>
        <taxon>Pirellulaceae</taxon>
        <taxon>Novipirellula</taxon>
    </lineage>
</organism>
<keyword evidence="1" id="KW-0812">Transmembrane</keyword>
<evidence type="ECO:0000313" key="3">
    <source>
        <dbReference type="Proteomes" id="UP001416858"/>
    </source>
</evidence>
<gene>
    <name evidence="2" type="ORF">Rcae01_05590</name>
</gene>
<keyword evidence="3" id="KW-1185">Reference proteome</keyword>
<dbReference type="EMBL" id="BAABRO010000018">
    <property type="protein sequence ID" value="GAA5510084.1"/>
    <property type="molecule type" value="Genomic_DNA"/>
</dbReference>
<reference evidence="2 3" key="1">
    <citation type="submission" date="2024-02" db="EMBL/GenBank/DDBJ databases">
        <title>Rhodopirellula caenicola NBRC 110016.</title>
        <authorList>
            <person name="Ichikawa N."/>
            <person name="Katano-Makiyama Y."/>
            <person name="Hidaka K."/>
        </authorList>
    </citation>
    <scope>NUCLEOTIDE SEQUENCE [LARGE SCALE GENOMIC DNA]</scope>
    <source>
        <strain evidence="2 3">NBRC 110016</strain>
    </source>
</reference>
<sequence>MEHLNPYDPTVAASETNGSSSDSIGTITSRFTFTSDHLSDSLARYRSQHKGRRIWRWFRYFAAFLFLIVAIFGLFVPQYFASAFMVALTIFMFFPHKIDDLLARSRFRKSPEYGAQQVVHLSQVGFQAKSEIEETSLKWTAFSKAVIFDDGVLLFRGSNTVNWIADATLECDDDKLRIRDLVSGNVPTNHAIQRSKA</sequence>
<name>A0ABP9VY65_9BACT</name>
<feature type="transmembrane region" description="Helical" evidence="1">
    <location>
        <begin position="57"/>
        <end position="75"/>
    </location>
</feature>